<dbReference type="Gene3D" id="1.25.40.10">
    <property type="entry name" value="Tetratricopeptide repeat domain"/>
    <property type="match status" value="2"/>
</dbReference>
<dbReference type="SMART" id="SM00671">
    <property type="entry name" value="SEL1"/>
    <property type="match status" value="3"/>
</dbReference>
<protein>
    <submittedName>
        <fullName evidence="3">FOG: TPR repeat, SEL1 subfamily</fullName>
    </submittedName>
</protein>
<sequence>MKKHYLAGLLCGLLISGAGWRSACAATPEELFNSGQYDEFFSQARDAAAKGDADALFLLGKAHDLGKGVNEDREQARAFYQQAREKGSARASHNLGVMEIDAGRPKAAIPLLQEALERGLKMPTYINFAVAYNEPDPTSVFAVAGVLPNILKSGDYYAQAHELKPDAGYDFEASRQYVRAYQMSRHLLPGERDSFDSSAMRKQAVEWLQKGMDRGLRQAWTNYGVLMLDEKNYVEAQSAFSKSAAQDEPVAHYHLARIAEMGWGQEERNREQALIHYEKASLSGLEAARQPARNLLEEELRYETDIDKLEQGLKRLEALRKPDDYNYVSLNSPEARLIWGKFLRDQKRTAQPLPALPIVLKACGLGFSQPHGEQFNIGENSSWRLEAHKALGEVEPLSFSGLVNAEGCAELDQEMPANVRALLNEGAVLALRFPNYSLPLQWKQEAKNILLDMQPIGAPLPSGS</sequence>
<keyword evidence="4" id="KW-1185">Reference proteome</keyword>
<proteinExistence type="predicted"/>
<dbReference type="STRING" id="349521.HCH_06539"/>
<dbReference type="EMBL" id="CP000155">
    <property type="protein sequence ID" value="ABC33178.1"/>
    <property type="molecule type" value="Genomic_DNA"/>
</dbReference>
<feature type="signal peptide" evidence="2">
    <location>
        <begin position="1"/>
        <end position="25"/>
    </location>
</feature>
<keyword evidence="2" id="KW-0732">Signal</keyword>
<organism evidence="3 4">
    <name type="scientific">Hahella chejuensis (strain KCTC 2396)</name>
    <dbReference type="NCBI Taxonomy" id="349521"/>
    <lineage>
        <taxon>Bacteria</taxon>
        <taxon>Pseudomonadati</taxon>
        <taxon>Pseudomonadota</taxon>
        <taxon>Gammaproteobacteria</taxon>
        <taxon>Oceanospirillales</taxon>
        <taxon>Hahellaceae</taxon>
        <taxon>Hahella</taxon>
    </lineage>
</organism>
<evidence type="ECO:0000313" key="3">
    <source>
        <dbReference type="EMBL" id="ABC33178.1"/>
    </source>
</evidence>
<dbReference type="InterPro" id="IPR052748">
    <property type="entry name" value="ISR_Activator"/>
</dbReference>
<feature type="chain" id="PRO_5004215158" evidence="2">
    <location>
        <begin position="26"/>
        <end position="464"/>
    </location>
</feature>
<dbReference type="PANTHER" id="PTHR45011:SF1">
    <property type="entry name" value="DAP3-BINDING CELL DEATH ENHANCER 1"/>
    <property type="match status" value="1"/>
</dbReference>
<dbReference type="InterPro" id="IPR011990">
    <property type="entry name" value="TPR-like_helical_dom_sf"/>
</dbReference>
<accession>Q2S846</accession>
<dbReference type="eggNOG" id="COG0790">
    <property type="taxonomic scope" value="Bacteria"/>
</dbReference>
<dbReference type="SUPFAM" id="SSF81901">
    <property type="entry name" value="HCP-like"/>
    <property type="match status" value="2"/>
</dbReference>
<evidence type="ECO:0000313" key="4">
    <source>
        <dbReference type="Proteomes" id="UP000000238"/>
    </source>
</evidence>
<feature type="coiled-coil region" evidence="1">
    <location>
        <begin position="292"/>
        <end position="319"/>
    </location>
</feature>
<dbReference type="HOGENOM" id="CLU_590372_0_0_6"/>
<keyword evidence="1" id="KW-0175">Coiled coil</keyword>
<name>Q2S846_HAHCH</name>
<evidence type="ECO:0000256" key="2">
    <source>
        <dbReference type="SAM" id="SignalP"/>
    </source>
</evidence>
<dbReference type="Pfam" id="PF08238">
    <property type="entry name" value="Sel1"/>
    <property type="match status" value="3"/>
</dbReference>
<evidence type="ECO:0000256" key="1">
    <source>
        <dbReference type="SAM" id="Coils"/>
    </source>
</evidence>
<gene>
    <name evidence="3" type="ordered locus">HCH_06539</name>
</gene>
<dbReference type="OrthoDB" id="6687494at2"/>
<reference evidence="3 4" key="1">
    <citation type="journal article" date="2005" name="Nucleic Acids Res.">
        <title>Genomic blueprint of Hahella chejuensis, a marine microbe producing an algicidal agent.</title>
        <authorList>
            <person name="Jeong H."/>
            <person name="Yim J.H."/>
            <person name="Lee C."/>
            <person name="Choi S.-H."/>
            <person name="Park Y.K."/>
            <person name="Yoon S.H."/>
            <person name="Hur C.-G."/>
            <person name="Kang H.-Y."/>
            <person name="Kim D."/>
            <person name="Lee H.H."/>
            <person name="Park K.H."/>
            <person name="Park S.-H."/>
            <person name="Park H.-S."/>
            <person name="Lee H.K."/>
            <person name="Oh T.K."/>
            <person name="Kim J.F."/>
        </authorList>
    </citation>
    <scope>NUCLEOTIDE SEQUENCE [LARGE SCALE GENOMIC DNA]</scope>
    <source>
        <strain evidence="3 4">KCTC 2396</strain>
    </source>
</reference>
<dbReference type="InterPro" id="IPR006597">
    <property type="entry name" value="Sel1-like"/>
</dbReference>
<dbReference type="RefSeq" id="WP_011400230.1">
    <property type="nucleotide sequence ID" value="NC_007645.1"/>
</dbReference>
<dbReference type="AlphaFoldDB" id="Q2S846"/>
<dbReference type="PANTHER" id="PTHR45011">
    <property type="entry name" value="DAP3-BINDING CELL DEATH ENHANCER 1"/>
    <property type="match status" value="1"/>
</dbReference>
<dbReference type="KEGG" id="hch:HCH_06539"/>
<dbReference type="Proteomes" id="UP000000238">
    <property type="component" value="Chromosome"/>
</dbReference>